<evidence type="ECO:0000256" key="2">
    <source>
        <dbReference type="ARBA" id="ARBA00023295"/>
    </source>
</evidence>
<feature type="non-terminal residue" evidence="4">
    <location>
        <position position="61"/>
    </location>
</feature>
<evidence type="ECO:0000259" key="3">
    <source>
        <dbReference type="Pfam" id="PF00722"/>
    </source>
</evidence>
<dbReference type="GO" id="GO:0005975">
    <property type="term" value="P:carbohydrate metabolic process"/>
    <property type="evidence" value="ECO:0007669"/>
    <property type="project" value="InterPro"/>
</dbReference>
<name>A0AA38FEU5_TAXCH</name>
<feature type="domain" description="GH16" evidence="3">
    <location>
        <begin position="1"/>
        <end position="61"/>
    </location>
</feature>
<accession>A0AA38FEU5</accession>
<dbReference type="AlphaFoldDB" id="A0AA38FEU5"/>
<protein>
    <recommendedName>
        <fullName evidence="3">GH16 domain-containing protein</fullName>
    </recommendedName>
</protein>
<dbReference type="Gene3D" id="2.60.120.200">
    <property type="match status" value="1"/>
</dbReference>
<proteinExistence type="predicted"/>
<dbReference type="OMA" id="FSTIEMQ"/>
<dbReference type="InterPro" id="IPR044791">
    <property type="entry name" value="Beta-glucanase/XTH"/>
</dbReference>
<feature type="non-terminal residue" evidence="4">
    <location>
        <position position="1"/>
    </location>
</feature>
<evidence type="ECO:0000313" key="4">
    <source>
        <dbReference type="EMBL" id="KAH9299365.1"/>
    </source>
</evidence>
<dbReference type="GO" id="GO:0004553">
    <property type="term" value="F:hydrolase activity, hydrolyzing O-glycosyl compounds"/>
    <property type="evidence" value="ECO:0007669"/>
    <property type="project" value="InterPro"/>
</dbReference>
<dbReference type="InterPro" id="IPR000757">
    <property type="entry name" value="Beta-glucanase-like"/>
</dbReference>
<keyword evidence="2" id="KW-0326">Glycosidase</keyword>
<keyword evidence="1" id="KW-0378">Hydrolase</keyword>
<dbReference type="Pfam" id="PF00722">
    <property type="entry name" value="Glyco_hydro_16"/>
    <property type="match status" value="1"/>
</dbReference>
<keyword evidence="5" id="KW-1185">Reference proteome</keyword>
<sequence>FDITWGNDRAKILENGEKLQLSLDHTSSSRFQSKQEYMFSTIEMQIKLVLGNSAGTVTAYY</sequence>
<organism evidence="4 5">
    <name type="scientific">Taxus chinensis</name>
    <name type="common">Chinese yew</name>
    <name type="synonym">Taxus wallichiana var. chinensis</name>
    <dbReference type="NCBI Taxonomy" id="29808"/>
    <lineage>
        <taxon>Eukaryota</taxon>
        <taxon>Viridiplantae</taxon>
        <taxon>Streptophyta</taxon>
        <taxon>Embryophyta</taxon>
        <taxon>Tracheophyta</taxon>
        <taxon>Spermatophyta</taxon>
        <taxon>Pinopsida</taxon>
        <taxon>Pinidae</taxon>
        <taxon>Conifers II</taxon>
        <taxon>Cupressales</taxon>
        <taxon>Taxaceae</taxon>
        <taxon>Taxus</taxon>
    </lineage>
</organism>
<evidence type="ECO:0000256" key="1">
    <source>
        <dbReference type="ARBA" id="ARBA00022801"/>
    </source>
</evidence>
<reference evidence="4 5" key="1">
    <citation type="journal article" date="2021" name="Nat. Plants">
        <title>The Taxus genome provides insights into paclitaxel biosynthesis.</title>
        <authorList>
            <person name="Xiong X."/>
            <person name="Gou J."/>
            <person name="Liao Q."/>
            <person name="Li Y."/>
            <person name="Zhou Q."/>
            <person name="Bi G."/>
            <person name="Li C."/>
            <person name="Du R."/>
            <person name="Wang X."/>
            <person name="Sun T."/>
            <person name="Guo L."/>
            <person name="Liang H."/>
            <person name="Lu P."/>
            <person name="Wu Y."/>
            <person name="Zhang Z."/>
            <person name="Ro D.K."/>
            <person name="Shang Y."/>
            <person name="Huang S."/>
            <person name="Yan J."/>
        </authorList>
    </citation>
    <scope>NUCLEOTIDE SEQUENCE [LARGE SCALE GENOMIC DNA]</scope>
    <source>
        <strain evidence="4">Ta-2019</strain>
    </source>
</reference>
<dbReference type="EMBL" id="JAHRHJ020000010">
    <property type="protein sequence ID" value="KAH9299365.1"/>
    <property type="molecule type" value="Genomic_DNA"/>
</dbReference>
<dbReference type="InterPro" id="IPR013320">
    <property type="entry name" value="ConA-like_dom_sf"/>
</dbReference>
<dbReference type="SUPFAM" id="SSF49899">
    <property type="entry name" value="Concanavalin A-like lectins/glucanases"/>
    <property type="match status" value="1"/>
</dbReference>
<comment type="caution">
    <text evidence="4">The sequence shown here is derived from an EMBL/GenBank/DDBJ whole genome shotgun (WGS) entry which is preliminary data.</text>
</comment>
<dbReference type="Proteomes" id="UP000824469">
    <property type="component" value="Unassembled WGS sequence"/>
</dbReference>
<dbReference type="PANTHER" id="PTHR31062">
    <property type="entry name" value="XYLOGLUCAN ENDOTRANSGLUCOSYLASE/HYDROLASE PROTEIN 8-RELATED"/>
    <property type="match status" value="1"/>
</dbReference>
<gene>
    <name evidence="4" type="ORF">KI387_031047</name>
</gene>
<evidence type="ECO:0000313" key="5">
    <source>
        <dbReference type="Proteomes" id="UP000824469"/>
    </source>
</evidence>